<dbReference type="AlphaFoldDB" id="A0A9Q3EGF8"/>
<dbReference type="Proteomes" id="UP000765509">
    <property type="component" value="Unassembled WGS sequence"/>
</dbReference>
<proteinExistence type="predicted"/>
<dbReference type="EMBL" id="AVOT02026805">
    <property type="protein sequence ID" value="MBW0518690.1"/>
    <property type="molecule type" value="Genomic_DNA"/>
</dbReference>
<organism evidence="1 2">
    <name type="scientific">Austropuccinia psidii MF-1</name>
    <dbReference type="NCBI Taxonomy" id="1389203"/>
    <lineage>
        <taxon>Eukaryota</taxon>
        <taxon>Fungi</taxon>
        <taxon>Dikarya</taxon>
        <taxon>Basidiomycota</taxon>
        <taxon>Pucciniomycotina</taxon>
        <taxon>Pucciniomycetes</taxon>
        <taxon>Pucciniales</taxon>
        <taxon>Sphaerophragmiaceae</taxon>
        <taxon>Austropuccinia</taxon>
    </lineage>
</organism>
<reference evidence="1" key="1">
    <citation type="submission" date="2021-03" db="EMBL/GenBank/DDBJ databases">
        <title>Draft genome sequence of rust myrtle Austropuccinia psidii MF-1, a brazilian biotype.</title>
        <authorList>
            <person name="Quecine M.C."/>
            <person name="Pachon D.M.R."/>
            <person name="Bonatelli M.L."/>
            <person name="Correr F.H."/>
            <person name="Franceschini L.M."/>
            <person name="Leite T.F."/>
            <person name="Margarido G.R.A."/>
            <person name="Almeida C.A."/>
            <person name="Ferrarezi J.A."/>
            <person name="Labate C.A."/>
        </authorList>
    </citation>
    <scope>NUCLEOTIDE SEQUENCE</scope>
    <source>
        <strain evidence="1">MF-1</strain>
    </source>
</reference>
<sequence length="322" mass="36377">MGLNLPPKLLKKAAYSFVFGVITGPNSANTVTISNILRPLINQLLVLKDGVQITTFSKPEGVASHSANYFCPWCTARLPDLKLIKIGETRNGLDILRAAEDWKNSKTLSKQNDIQKKTGVQWSKLNRLPSHNPNMHLPLGIPHNLLEGVLAEHFRFRWGFQDETQEKKRALKEETIKKRRCLNNHQEYELDQESNESKHEDDLELRKGIGGGLFTTEELKMFCYILADLILPTGVGKLPKMLEASKNGKLKASDWLTLFDLVLPLIFLEIFFHGEEQISSKSKRGQFLQNTGHLAQCTRIACTRVVMDGQAGGFENAYARYT</sequence>
<protein>
    <submittedName>
        <fullName evidence="1">Uncharacterized protein</fullName>
    </submittedName>
</protein>
<comment type="caution">
    <text evidence="1">The sequence shown here is derived from an EMBL/GenBank/DDBJ whole genome shotgun (WGS) entry which is preliminary data.</text>
</comment>
<evidence type="ECO:0000313" key="1">
    <source>
        <dbReference type="EMBL" id="MBW0518690.1"/>
    </source>
</evidence>
<name>A0A9Q3EGF8_9BASI</name>
<keyword evidence="2" id="KW-1185">Reference proteome</keyword>
<gene>
    <name evidence="1" type="ORF">O181_058405</name>
</gene>
<evidence type="ECO:0000313" key="2">
    <source>
        <dbReference type="Proteomes" id="UP000765509"/>
    </source>
</evidence>
<accession>A0A9Q3EGF8</accession>
<dbReference type="OrthoDB" id="3039677at2759"/>